<dbReference type="AlphaFoldDB" id="K1JSR1"/>
<sequence>MHQNGTPQPNHFFDQQRTAKVAVVLPVYNTARYLRECLDSILAQSYKDFVVFAVDDGSTDTSGQILNEYTAKDERIVTFHKKNGGVSSARNVALDAIENEGSFDYIAFVDSDDLVKENFLELYVTHLSANCADYAVCGWEPFDKRSLLIKKGFCGEDHLPPKVIDRNGAFHHAYGTGDWDGIKSNAFSYFLSNRCFSTESIKGERFDVSMPKGEDQDFLIRALLHVKKGVVISDIVYMYRMRASSLSHDNSLCVDYMELFVALMKKAKLYPESARTGLERRALDCWWQAIKLAMSTGTYKKNKARFVKAYNCLKSLEYHSELPKKHQKRLRLFSLGDLFLKLYFSVRYNINKDDELRNAFE</sequence>
<dbReference type="HOGENOM" id="CLU_025996_25_1_4"/>
<dbReference type="CDD" id="cd00761">
    <property type="entry name" value="Glyco_tranf_GTA_type"/>
    <property type="match status" value="1"/>
</dbReference>
<dbReference type="Pfam" id="PF00535">
    <property type="entry name" value="Glycos_transf_2"/>
    <property type="match status" value="1"/>
</dbReference>
<dbReference type="Proteomes" id="UP000005835">
    <property type="component" value="Unassembled WGS sequence"/>
</dbReference>
<evidence type="ECO:0000313" key="3">
    <source>
        <dbReference type="Proteomes" id="UP000005835"/>
    </source>
</evidence>
<dbReference type="STRING" id="742823.HMPREF9465_01774"/>
<dbReference type="InterPro" id="IPR029044">
    <property type="entry name" value="Nucleotide-diphossugar_trans"/>
</dbReference>
<evidence type="ECO:0000313" key="2">
    <source>
        <dbReference type="EMBL" id="EKB30727.1"/>
    </source>
</evidence>
<dbReference type="PANTHER" id="PTHR43685">
    <property type="entry name" value="GLYCOSYLTRANSFERASE"/>
    <property type="match status" value="1"/>
</dbReference>
<dbReference type="EMBL" id="ADMG01000037">
    <property type="protein sequence ID" value="EKB30727.1"/>
    <property type="molecule type" value="Genomic_DNA"/>
</dbReference>
<feature type="domain" description="Glycosyltransferase 2-like" evidence="1">
    <location>
        <begin position="23"/>
        <end position="151"/>
    </location>
</feature>
<gene>
    <name evidence="2" type="ORF">HMPREF9465_01774</name>
</gene>
<comment type="caution">
    <text evidence="2">The sequence shown here is derived from an EMBL/GenBank/DDBJ whole genome shotgun (WGS) entry which is preliminary data.</text>
</comment>
<dbReference type="SUPFAM" id="SSF53448">
    <property type="entry name" value="Nucleotide-diphospho-sugar transferases"/>
    <property type="match status" value="1"/>
</dbReference>
<reference evidence="2 3" key="1">
    <citation type="submission" date="2012-05" db="EMBL/GenBank/DDBJ databases">
        <title>The Genome Sequence of Sutterella wadsworthensis 2_1_59BFAA.</title>
        <authorList>
            <consortium name="The Broad Institute Genome Sequencing Platform"/>
            <person name="Earl A."/>
            <person name="Ward D."/>
            <person name="Feldgarden M."/>
            <person name="Gevers D."/>
            <person name="Daigneault M."/>
            <person name="Strauss J."/>
            <person name="Allen-Vercoe E."/>
            <person name="Walker B."/>
            <person name="Young S.K."/>
            <person name="Zeng Q."/>
            <person name="Gargeya S."/>
            <person name="Fitzgerald M."/>
            <person name="Haas B."/>
            <person name="Abouelleil A."/>
            <person name="Alvarado L."/>
            <person name="Arachchi H.M."/>
            <person name="Berlin A.M."/>
            <person name="Chapman S.B."/>
            <person name="Goldberg J."/>
            <person name="Griggs A."/>
            <person name="Gujja S."/>
            <person name="Hansen M."/>
            <person name="Howarth C."/>
            <person name="Imamovic A."/>
            <person name="Larimer J."/>
            <person name="McCowen C."/>
            <person name="Montmayeur A."/>
            <person name="Murphy C."/>
            <person name="Neiman D."/>
            <person name="Pearson M."/>
            <person name="Priest M."/>
            <person name="Roberts A."/>
            <person name="Saif S."/>
            <person name="Shea T."/>
            <person name="Sisk P."/>
            <person name="Sykes S."/>
            <person name="Wortman J."/>
            <person name="Nusbaum C."/>
            <person name="Birren B."/>
        </authorList>
    </citation>
    <scope>NUCLEOTIDE SEQUENCE [LARGE SCALE GENOMIC DNA]</scope>
    <source>
        <strain evidence="2 3">2_1_59BFAA</strain>
    </source>
</reference>
<proteinExistence type="predicted"/>
<dbReference type="PATRIC" id="fig|742823.3.peg.1769"/>
<dbReference type="RefSeq" id="WP_005436197.1">
    <property type="nucleotide sequence ID" value="NZ_JH815518.1"/>
</dbReference>
<dbReference type="OrthoDB" id="9802649at2"/>
<dbReference type="InterPro" id="IPR001173">
    <property type="entry name" value="Glyco_trans_2-like"/>
</dbReference>
<name>K1JSR1_9BURK</name>
<keyword evidence="3" id="KW-1185">Reference proteome</keyword>
<protein>
    <recommendedName>
        <fullName evidence="1">Glycosyltransferase 2-like domain-containing protein</fullName>
    </recommendedName>
</protein>
<evidence type="ECO:0000259" key="1">
    <source>
        <dbReference type="Pfam" id="PF00535"/>
    </source>
</evidence>
<dbReference type="PANTHER" id="PTHR43685:SF2">
    <property type="entry name" value="GLYCOSYLTRANSFERASE 2-LIKE DOMAIN-CONTAINING PROTEIN"/>
    <property type="match status" value="1"/>
</dbReference>
<dbReference type="Gene3D" id="3.90.550.10">
    <property type="entry name" value="Spore Coat Polysaccharide Biosynthesis Protein SpsA, Chain A"/>
    <property type="match status" value="1"/>
</dbReference>
<dbReference type="InterPro" id="IPR050834">
    <property type="entry name" value="Glycosyltransf_2"/>
</dbReference>
<dbReference type="eggNOG" id="COG1215">
    <property type="taxonomic scope" value="Bacteria"/>
</dbReference>
<accession>K1JSR1</accession>
<organism evidence="2 3">
    <name type="scientific">Sutterella wadsworthensis 2_1_59BFAA</name>
    <dbReference type="NCBI Taxonomy" id="742823"/>
    <lineage>
        <taxon>Bacteria</taxon>
        <taxon>Pseudomonadati</taxon>
        <taxon>Pseudomonadota</taxon>
        <taxon>Betaproteobacteria</taxon>
        <taxon>Burkholderiales</taxon>
        <taxon>Sutterellaceae</taxon>
        <taxon>Sutterella</taxon>
    </lineage>
</organism>